<dbReference type="Gene3D" id="1.10.357.10">
    <property type="entry name" value="Tetracycline Repressor, domain 2"/>
    <property type="match status" value="1"/>
</dbReference>
<evidence type="ECO:0000256" key="2">
    <source>
        <dbReference type="ARBA" id="ARBA00023125"/>
    </source>
</evidence>
<dbReference type="EMBL" id="JPGG01000018">
    <property type="protein sequence ID" value="KGC10295.1"/>
    <property type="molecule type" value="Genomic_DNA"/>
</dbReference>
<dbReference type="InterPro" id="IPR036271">
    <property type="entry name" value="Tet_transcr_reg_TetR-rel_C_sf"/>
</dbReference>
<protein>
    <submittedName>
        <fullName evidence="6">Bacterial regulatory s, tetR family protein</fullName>
    </submittedName>
</protein>
<dbReference type="KEGG" id="bgo:BM43_2818"/>
<dbReference type="AlphaFoldDB" id="A0AAW3EUI8"/>
<sequence>MTNKMYRTGETRQRILDAAQGLMASKGFSAVGLNEVLHAASVPKGSFYHYFASKDAFGEALLDVYFEASLAGMDCLLTAGDRGMGDRLMSYWQGWADRQMESNDSMKCLVVKLGAELADISESMRLALERGTDRLVERLAEAIRLGIADGSLDVREAPPDVALTLYQTWLGASIMAKISRSRLPFENAASITRHLIRPRSSTADSVSLAASR</sequence>
<dbReference type="SUPFAM" id="SSF48498">
    <property type="entry name" value="Tetracyclin repressor-like, C-terminal domain"/>
    <property type="match status" value="1"/>
</dbReference>
<keyword evidence="3" id="KW-0804">Transcription</keyword>
<dbReference type="GO" id="GO:0003677">
    <property type="term" value="F:DNA binding"/>
    <property type="evidence" value="ECO:0007669"/>
    <property type="project" value="UniProtKB-UniRule"/>
</dbReference>
<feature type="DNA-binding region" description="H-T-H motif" evidence="4">
    <location>
        <begin position="32"/>
        <end position="51"/>
    </location>
</feature>
<keyword evidence="2 4" id="KW-0238">DNA-binding</keyword>
<feature type="domain" description="HTH tetR-type" evidence="5">
    <location>
        <begin position="9"/>
        <end position="69"/>
    </location>
</feature>
<dbReference type="RefSeq" id="WP_080742148.1">
    <property type="nucleotide sequence ID" value="NZ_CADEQD010000013.1"/>
</dbReference>
<dbReference type="PANTHER" id="PTHR47506:SF6">
    <property type="entry name" value="HTH-TYPE TRANSCRIPTIONAL REPRESSOR NEMR"/>
    <property type="match status" value="1"/>
</dbReference>
<dbReference type="PROSITE" id="PS50977">
    <property type="entry name" value="HTH_TETR_2"/>
    <property type="match status" value="1"/>
</dbReference>
<dbReference type="SUPFAM" id="SSF46689">
    <property type="entry name" value="Homeodomain-like"/>
    <property type="match status" value="1"/>
</dbReference>
<dbReference type="Pfam" id="PF16925">
    <property type="entry name" value="TetR_C_13"/>
    <property type="match status" value="1"/>
</dbReference>
<comment type="caution">
    <text evidence="6">The sequence shown here is derived from an EMBL/GenBank/DDBJ whole genome shotgun (WGS) entry which is preliminary data.</text>
</comment>
<dbReference type="Pfam" id="PF00440">
    <property type="entry name" value="TetR_N"/>
    <property type="match status" value="1"/>
</dbReference>
<dbReference type="InterPro" id="IPR009057">
    <property type="entry name" value="Homeodomain-like_sf"/>
</dbReference>
<evidence type="ECO:0000259" key="5">
    <source>
        <dbReference type="PROSITE" id="PS50977"/>
    </source>
</evidence>
<evidence type="ECO:0000256" key="3">
    <source>
        <dbReference type="ARBA" id="ARBA00023163"/>
    </source>
</evidence>
<dbReference type="PANTHER" id="PTHR47506">
    <property type="entry name" value="TRANSCRIPTIONAL REGULATORY PROTEIN"/>
    <property type="match status" value="1"/>
</dbReference>
<dbReference type="Proteomes" id="UP000029590">
    <property type="component" value="Unassembled WGS sequence"/>
</dbReference>
<evidence type="ECO:0000313" key="6">
    <source>
        <dbReference type="EMBL" id="KGC10295.1"/>
    </source>
</evidence>
<accession>A0AAW3EUI8</accession>
<proteinExistence type="predicted"/>
<evidence type="ECO:0000256" key="1">
    <source>
        <dbReference type="ARBA" id="ARBA00023015"/>
    </source>
</evidence>
<gene>
    <name evidence="6" type="ORF">DM48_6078</name>
</gene>
<dbReference type="InterPro" id="IPR011075">
    <property type="entry name" value="TetR_C"/>
</dbReference>
<name>A0AAW3EUI8_BURGA</name>
<reference evidence="6 7" key="1">
    <citation type="submission" date="2014-04" db="EMBL/GenBank/DDBJ databases">
        <authorList>
            <person name="Bishop-Lilly K.A."/>
            <person name="Broomall S.M."/>
            <person name="Chain P.S."/>
            <person name="Chertkov O."/>
            <person name="Coyne S.R."/>
            <person name="Daligault H.E."/>
            <person name="Davenport K.W."/>
            <person name="Erkkila T."/>
            <person name="Frey K.G."/>
            <person name="Gibbons H.S."/>
            <person name="Gu W."/>
            <person name="Jaissle J."/>
            <person name="Johnson S.L."/>
            <person name="Koroleva G.I."/>
            <person name="Ladner J.T."/>
            <person name="Lo C.-C."/>
            <person name="Minogue T.D."/>
            <person name="Munk C."/>
            <person name="Palacios G.F."/>
            <person name="Redden C.L."/>
            <person name="Rosenzweig C.N."/>
            <person name="Scholz M.B."/>
            <person name="Teshima H."/>
            <person name="Xu Y."/>
        </authorList>
    </citation>
    <scope>NUCLEOTIDE SEQUENCE [LARGE SCALE GENOMIC DNA]</scope>
    <source>
        <strain evidence="7">gladioli</strain>
    </source>
</reference>
<keyword evidence="1" id="KW-0805">Transcription regulation</keyword>
<evidence type="ECO:0000313" key="7">
    <source>
        <dbReference type="Proteomes" id="UP000029590"/>
    </source>
</evidence>
<evidence type="ECO:0000256" key="4">
    <source>
        <dbReference type="PROSITE-ProRule" id="PRU00335"/>
    </source>
</evidence>
<organism evidence="6 7">
    <name type="scientific">Burkholderia gladioli</name>
    <name type="common">Pseudomonas marginata</name>
    <name type="synonym">Phytomonas marginata</name>
    <dbReference type="NCBI Taxonomy" id="28095"/>
    <lineage>
        <taxon>Bacteria</taxon>
        <taxon>Pseudomonadati</taxon>
        <taxon>Pseudomonadota</taxon>
        <taxon>Betaproteobacteria</taxon>
        <taxon>Burkholderiales</taxon>
        <taxon>Burkholderiaceae</taxon>
        <taxon>Burkholderia</taxon>
    </lineage>
</organism>
<dbReference type="InterPro" id="IPR001647">
    <property type="entry name" value="HTH_TetR"/>
</dbReference>
<dbReference type="PRINTS" id="PR00455">
    <property type="entry name" value="HTHTETR"/>
</dbReference>